<evidence type="ECO:0000256" key="1">
    <source>
        <dbReference type="SAM" id="Phobius"/>
    </source>
</evidence>
<feature type="transmembrane region" description="Helical" evidence="1">
    <location>
        <begin position="20"/>
        <end position="41"/>
    </location>
</feature>
<feature type="transmembrane region" description="Helical" evidence="1">
    <location>
        <begin position="145"/>
        <end position="163"/>
    </location>
</feature>
<evidence type="ECO:0000313" key="3">
    <source>
        <dbReference type="Proteomes" id="UP001595764"/>
    </source>
</evidence>
<keyword evidence="3" id="KW-1185">Reference proteome</keyword>
<comment type="caution">
    <text evidence="2">The sequence shown here is derived from an EMBL/GenBank/DDBJ whole genome shotgun (WGS) entry which is preliminary data.</text>
</comment>
<dbReference type="RefSeq" id="WP_377869159.1">
    <property type="nucleotide sequence ID" value="NZ_JBHMAY010000011.1"/>
</dbReference>
<name>A0ABV7QKA6_9PSEU</name>
<proteinExistence type="predicted"/>
<dbReference type="EMBL" id="JBHRWI010000030">
    <property type="protein sequence ID" value="MFC3513765.1"/>
    <property type="molecule type" value="Genomic_DNA"/>
</dbReference>
<evidence type="ECO:0000313" key="2">
    <source>
        <dbReference type="EMBL" id="MFC3513765.1"/>
    </source>
</evidence>
<reference evidence="3" key="1">
    <citation type="journal article" date="2019" name="Int. J. Syst. Evol. Microbiol.">
        <title>The Global Catalogue of Microorganisms (GCM) 10K type strain sequencing project: providing services to taxonomists for standard genome sequencing and annotation.</title>
        <authorList>
            <consortium name="The Broad Institute Genomics Platform"/>
            <consortium name="The Broad Institute Genome Sequencing Center for Infectious Disease"/>
            <person name="Wu L."/>
            <person name="Ma J."/>
        </authorList>
    </citation>
    <scope>NUCLEOTIDE SEQUENCE [LARGE SCALE GENOMIC DNA]</scope>
    <source>
        <strain evidence="3">CGMCC 4.7682</strain>
    </source>
</reference>
<organism evidence="2 3">
    <name type="scientific">Amycolatopsis halotolerans</name>
    <dbReference type="NCBI Taxonomy" id="330083"/>
    <lineage>
        <taxon>Bacteria</taxon>
        <taxon>Bacillati</taxon>
        <taxon>Actinomycetota</taxon>
        <taxon>Actinomycetes</taxon>
        <taxon>Pseudonocardiales</taxon>
        <taxon>Pseudonocardiaceae</taxon>
        <taxon>Amycolatopsis</taxon>
    </lineage>
</organism>
<protein>
    <recommendedName>
        <fullName evidence="4">DUF3995 domain-containing protein</fullName>
    </recommendedName>
</protein>
<keyword evidence="1" id="KW-0472">Membrane</keyword>
<evidence type="ECO:0008006" key="4">
    <source>
        <dbReference type="Google" id="ProtNLM"/>
    </source>
</evidence>
<feature type="transmembrane region" description="Helical" evidence="1">
    <location>
        <begin position="102"/>
        <end position="125"/>
    </location>
</feature>
<dbReference type="Proteomes" id="UP001595764">
    <property type="component" value="Unassembled WGS sequence"/>
</dbReference>
<accession>A0ABV7QKA6</accession>
<sequence length="183" mass="19792">MDNTAFRSLPGVPRWARWSAHAVALLNVPSGLWRLGLAVGIPFGLAESELTAMQTPGWGSLYLVFLTVLSEGLGFLALGLIQQWGETWPRWIPFAGGKPVDAAKVVIVSSIGAVGTTVYGGLYVYTTFNAEMAGAPWANPLINVIYLPLLAWGPLLAAVTWHYHRRTSRSVPVPDQAPLARLD</sequence>
<keyword evidence="1" id="KW-0812">Transmembrane</keyword>
<feature type="transmembrane region" description="Helical" evidence="1">
    <location>
        <begin position="61"/>
        <end position="81"/>
    </location>
</feature>
<gene>
    <name evidence="2" type="ORF">ACFORO_26600</name>
</gene>
<keyword evidence="1" id="KW-1133">Transmembrane helix</keyword>